<dbReference type="PANTHER" id="PTHR11364">
    <property type="entry name" value="THIOSULFATE SULFERTANSFERASE"/>
    <property type="match status" value="1"/>
</dbReference>
<protein>
    <recommendedName>
        <fullName evidence="6">Sulfurtransferase</fullName>
    </recommendedName>
</protein>
<accession>A0A2A2MEW5</accession>
<evidence type="ECO:0000313" key="9">
    <source>
        <dbReference type="Proteomes" id="UP000218796"/>
    </source>
</evidence>
<feature type="domain" description="Rhodanese" evidence="7">
    <location>
        <begin position="17"/>
        <end position="136"/>
    </location>
</feature>
<dbReference type="PROSITE" id="PS50206">
    <property type="entry name" value="RHODANESE_3"/>
    <property type="match status" value="2"/>
</dbReference>
<dbReference type="InterPro" id="IPR045078">
    <property type="entry name" value="TST/MPST-like"/>
</dbReference>
<dbReference type="OrthoDB" id="9781034at2"/>
<dbReference type="GO" id="GO:0004792">
    <property type="term" value="F:thiosulfate-cyanide sulfurtransferase activity"/>
    <property type="evidence" value="ECO:0007669"/>
    <property type="project" value="InterPro"/>
</dbReference>
<dbReference type="RefSeq" id="WP_039186475.1">
    <property type="nucleotide sequence ID" value="NZ_CAUFSP010000007.1"/>
</dbReference>
<evidence type="ECO:0000256" key="3">
    <source>
        <dbReference type="ARBA" id="ARBA00022679"/>
    </source>
</evidence>
<dbReference type="EMBL" id="NQMS01000002">
    <property type="protein sequence ID" value="PAV97533.1"/>
    <property type="molecule type" value="Genomic_DNA"/>
</dbReference>
<dbReference type="SUPFAM" id="SSF52821">
    <property type="entry name" value="Rhodanese/Cell cycle control phosphatase"/>
    <property type="match status" value="2"/>
</dbReference>
<keyword evidence="2" id="KW-0963">Cytoplasm</keyword>
<evidence type="ECO:0000313" key="8">
    <source>
        <dbReference type="EMBL" id="PAV97533.1"/>
    </source>
</evidence>
<keyword evidence="4" id="KW-0677">Repeat</keyword>
<dbReference type="InterPro" id="IPR001763">
    <property type="entry name" value="Rhodanese-like_dom"/>
</dbReference>
<dbReference type="Gene3D" id="3.40.250.10">
    <property type="entry name" value="Rhodanese-like domain"/>
    <property type="match status" value="2"/>
</dbReference>
<comment type="caution">
    <text evidence="8">The sequence shown here is derived from an EMBL/GenBank/DDBJ whole genome shotgun (WGS) entry which is preliminary data.</text>
</comment>
<dbReference type="Proteomes" id="UP000218796">
    <property type="component" value="Unassembled WGS sequence"/>
</dbReference>
<dbReference type="CDD" id="cd01449">
    <property type="entry name" value="TST_Repeat_2"/>
    <property type="match status" value="1"/>
</dbReference>
<dbReference type="AlphaFoldDB" id="A0A2A2MEW5"/>
<evidence type="ECO:0000256" key="1">
    <source>
        <dbReference type="ARBA" id="ARBA00004496"/>
    </source>
</evidence>
<keyword evidence="8" id="KW-0670">Pyruvate</keyword>
<evidence type="ECO:0000256" key="2">
    <source>
        <dbReference type="ARBA" id="ARBA00022490"/>
    </source>
</evidence>
<dbReference type="FunFam" id="3.40.250.10:FF:000015">
    <property type="entry name" value="Sulfurtransferase"/>
    <property type="match status" value="1"/>
</dbReference>
<sequence>MANTFFVTAEWLAVHLDDADIQLIDARMAPAGQEHLRNMEAEYHTSHLPGARFFDIEALSDHSSPLPHMMPTAEKFAADMQALGISSEKHLVVYDEGNLFSAPRAWWMLRSFGVKKVSILAGGFNAWKVQQLPLESGMPAKNHATFVAQLDPLVVKNANDVLLATQNDSVQIIDARPAARYNGEVDEPRPGLRRGHIPTSRNVPWGDLVQDGALKPNERLKAIFTDAGVNFEQPIIASCGSGVTAAVVVLALTTLQANDVALYDGSWSEWGARKELPVSR</sequence>
<dbReference type="FunFam" id="3.40.250.10:FF:000001">
    <property type="entry name" value="Sulfurtransferase"/>
    <property type="match status" value="1"/>
</dbReference>
<dbReference type="InterPro" id="IPR001307">
    <property type="entry name" value="Thiosulphate_STrfase_CS"/>
</dbReference>
<comment type="subcellular location">
    <subcellularLocation>
        <location evidence="1">Cytoplasm</location>
    </subcellularLocation>
</comment>
<gene>
    <name evidence="8" type="ORF">CJD50_07750</name>
</gene>
<dbReference type="InterPro" id="IPR036873">
    <property type="entry name" value="Rhodanese-like_dom_sf"/>
</dbReference>
<feature type="domain" description="Rhodanese" evidence="7">
    <location>
        <begin position="166"/>
        <end position="279"/>
    </location>
</feature>
<dbReference type="PANTHER" id="PTHR11364:SF27">
    <property type="entry name" value="SULFURTRANSFERASE"/>
    <property type="match status" value="1"/>
</dbReference>
<dbReference type="NCBIfam" id="NF008557">
    <property type="entry name" value="PRK11493.1"/>
    <property type="match status" value="1"/>
</dbReference>
<reference evidence="8 9" key="1">
    <citation type="submission" date="2017-08" db="EMBL/GenBank/DDBJ databases">
        <title>Draft Genome Sequence of Hafnia alvei CITHA-6 Isolated from Raw Bovine Milk.</title>
        <authorList>
            <person name="Culligan E.P."/>
            <person name="Mcsweeney A."/>
            <person name="O'Doherty C."/>
            <person name="Gleeson E."/>
            <person name="O'Riordan D."/>
            <person name="Sleator R.D."/>
        </authorList>
    </citation>
    <scope>NUCLEOTIDE SEQUENCE [LARGE SCALE GENOMIC DNA]</scope>
    <source>
        <strain evidence="8 9">CITHA-6</strain>
    </source>
</reference>
<proteinExistence type="predicted"/>
<evidence type="ECO:0000259" key="7">
    <source>
        <dbReference type="PROSITE" id="PS50206"/>
    </source>
</evidence>
<evidence type="ECO:0000256" key="4">
    <source>
        <dbReference type="ARBA" id="ARBA00022737"/>
    </source>
</evidence>
<evidence type="ECO:0000256" key="6">
    <source>
        <dbReference type="RuleBase" id="RU000507"/>
    </source>
</evidence>
<name>A0A2A2MEW5_9GAMM</name>
<dbReference type="Pfam" id="PF00581">
    <property type="entry name" value="Rhodanese"/>
    <property type="match status" value="2"/>
</dbReference>
<evidence type="ECO:0000256" key="5">
    <source>
        <dbReference type="ARBA" id="ARBA00051793"/>
    </source>
</evidence>
<organism evidence="8 9">
    <name type="scientific">Hafnia paralvei</name>
    <dbReference type="NCBI Taxonomy" id="546367"/>
    <lineage>
        <taxon>Bacteria</taxon>
        <taxon>Pseudomonadati</taxon>
        <taxon>Pseudomonadota</taxon>
        <taxon>Gammaproteobacteria</taxon>
        <taxon>Enterobacterales</taxon>
        <taxon>Hafniaceae</taxon>
        <taxon>Hafnia</taxon>
    </lineage>
</organism>
<dbReference type="GO" id="GO:0005829">
    <property type="term" value="C:cytosol"/>
    <property type="evidence" value="ECO:0007669"/>
    <property type="project" value="TreeGrafter"/>
</dbReference>
<keyword evidence="3 6" id="KW-0808">Transferase</keyword>
<dbReference type="PROSITE" id="PS00380">
    <property type="entry name" value="RHODANESE_1"/>
    <property type="match status" value="1"/>
</dbReference>
<dbReference type="GO" id="GO:0016784">
    <property type="term" value="F:3-mercaptopyruvate sulfurtransferase activity"/>
    <property type="evidence" value="ECO:0007669"/>
    <property type="project" value="UniProtKB-EC"/>
</dbReference>
<dbReference type="PROSITE" id="PS00683">
    <property type="entry name" value="RHODANESE_2"/>
    <property type="match status" value="1"/>
</dbReference>
<dbReference type="CDD" id="cd01448">
    <property type="entry name" value="TST_Repeat_1"/>
    <property type="match status" value="1"/>
</dbReference>
<dbReference type="KEGG" id="hpar:AL518_13770"/>
<comment type="catalytic activity">
    <reaction evidence="5">
        <text>2-oxo-3-sulfanylpropanoate + [thioredoxin]-dithiol = [thioredoxin]-disulfide + hydrogen sulfide + pyruvate + H(+)</text>
        <dbReference type="Rhea" id="RHEA:21740"/>
        <dbReference type="Rhea" id="RHEA-COMP:10698"/>
        <dbReference type="Rhea" id="RHEA-COMP:10700"/>
        <dbReference type="ChEBI" id="CHEBI:15361"/>
        <dbReference type="ChEBI" id="CHEBI:15378"/>
        <dbReference type="ChEBI" id="CHEBI:29919"/>
        <dbReference type="ChEBI" id="CHEBI:29950"/>
        <dbReference type="ChEBI" id="CHEBI:50058"/>
        <dbReference type="ChEBI" id="CHEBI:57678"/>
        <dbReference type="EC" id="2.8.1.2"/>
    </reaction>
    <physiologicalReaction direction="left-to-right" evidence="5">
        <dbReference type="Rhea" id="RHEA:21741"/>
    </physiologicalReaction>
</comment>
<keyword evidence="9" id="KW-1185">Reference proteome</keyword>
<dbReference type="SMART" id="SM00450">
    <property type="entry name" value="RHOD"/>
    <property type="match status" value="2"/>
</dbReference>